<dbReference type="EMBL" id="JACGCI010000106">
    <property type="protein sequence ID" value="KAF6745404.1"/>
    <property type="molecule type" value="Genomic_DNA"/>
</dbReference>
<evidence type="ECO:0000313" key="5">
    <source>
        <dbReference type="EMBL" id="KAF6745404.1"/>
    </source>
</evidence>
<dbReference type="GO" id="GO:0003884">
    <property type="term" value="F:D-amino-acid oxidase activity"/>
    <property type="evidence" value="ECO:0007669"/>
    <property type="project" value="InterPro"/>
</dbReference>
<dbReference type="GO" id="GO:0071949">
    <property type="term" value="F:FAD binding"/>
    <property type="evidence" value="ECO:0007669"/>
    <property type="project" value="InterPro"/>
</dbReference>
<gene>
    <name evidence="5" type="ORF">DFP72DRAFT_926132</name>
</gene>
<keyword evidence="3" id="KW-0274">FAD</keyword>
<evidence type="ECO:0000313" key="6">
    <source>
        <dbReference type="Proteomes" id="UP000521943"/>
    </source>
</evidence>
<keyword evidence="6" id="KW-1185">Reference proteome</keyword>
<dbReference type="Gene3D" id="3.40.50.720">
    <property type="entry name" value="NAD(P)-binding Rossmann-like Domain"/>
    <property type="match status" value="3"/>
</dbReference>
<reference evidence="5 6" key="1">
    <citation type="submission" date="2020-07" db="EMBL/GenBank/DDBJ databases">
        <title>Comparative genomics of pyrophilous fungi reveals a link between fire events and developmental genes.</title>
        <authorList>
            <consortium name="DOE Joint Genome Institute"/>
            <person name="Steindorff A.S."/>
            <person name="Carver A."/>
            <person name="Calhoun S."/>
            <person name="Stillman K."/>
            <person name="Liu H."/>
            <person name="Lipzen A."/>
            <person name="Pangilinan J."/>
            <person name="Labutti K."/>
            <person name="Bruns T.D."/>
            <person name="Grigoriev I.V."/>
        </authorList>
    </citation>
    <scope>NUCLEOTIDE SEQUENCE [LARGE SCALE GENOMIC DNA]</scope>
    <source>
        <strain evidence="5 6">CBS 144469</strain>
    </source>
</reference>
<evidence type="ECO:0000256" key="1">
    <source>
        <dbReference type="ARBA" id="ARBA00001974"/>
    </source>
</evidence>
<dbReference type="PANTHER" id="PTHR11530">
    <property type="entry name" value="D-AMINO ACID OXIDASE"/>
    <property type="match status" value="1"/>
</dbReference>
<organism evidence="5 6">
    <name type="scientific">Ephemerocybe angulata</name>
    <dbReference type="NCBI Taxonomy" id="980116"/>
    <lineage>
        <taxon>Eukaryota</taxon>
        <taxon>Fungi</taxon>
        <taxon>Dikarya</taxon>
        <taxon>Basidiomycota</taxon>
        <taxon>Agaricomycotina</taxon>
        <taxon>Agaricomycetes</taxon>
        <taxon>Agaricomycetidae</taxon>
        <taxon>Agaricales</taxon>
        <taxon>Agaricineae</taxon>
        <taxon>Psathyrellaceae</taxon>
        <taxon>Ephemerocybe</taxon>
    </lineage>
</organism>
<dbReference type="GO" id="GO:0005737">
    <property type="term" value="C:cytoplasm"/>
    <property type="evidence" value="ECO:0007669"/>
    <property type="project" value="TreeGrafter"/>
</dbReference>
<dbReference type="AlphaFoldDB" id="A0A8H6HE68"/>
<evidence type="ECO:0000256" key="3">
    <source>
        <dbReference type="ARBA" id="ARBA00022827"/>
    </source>
</evidence>
<dbReference type="GO" id="GO:0019478">
    <property type="term" value="P:D-amino acid catabolic process"/>
    <property type="evidence" value="ECO:0007669"/>
    <property type="project" value="TreeGrafter"/>
</dbReference>
<proteinExistence type="predicted"/>
<protein>
    <submittedName>
        <fullName evidence="5">D-amino-acid oxidase</fullName>
    </submittedName>
</protein>
<dbReference type="PANTHER" id="PTHR11530:SF11">
    <property type="entry name" value="D-ASPARTATE OXIDASE"/>
    <property type="match status" value="1"/>
</dbReference>
<evidence type="ECO:0000256" key="4">
    <source>
        <dbReference type="ARBA" id="ARBA00023002"/>
    </source>
</evidence>
<comment type="cofactor">
    <cofactor evidence="1">
        <name>FAD</name>
        <dbReference type="ChEBI" id="CHEBI:57692"/>
    </cofactor>
</comment>
<comment type="caution">
    <text evidence="5">The sequence shown here is derived from an EMBL/GenBank/DDBJ whole genome shotgun (WGS) entry which is preliminary data.</text>
</comment>
<dbReference type="Gene3D" id="3.30.9.10">
    <property type="entry name" value="D-Amino Acid Oxidase, subunit A, domain 2"/>
    <property type="match status" value="2"/>
</dbReference>
<accession>A0A8H6HE68</accession>
<dbReference type="InterPro" id="IPR023209">
    <property type="entry name" value="DAO"/>
</dbReference>
<keyword evidence="2" id="KW-0285">Flavoprotein</keyword>
<feature type="non-terminal residue" evidence="5">
    <location>
        <position position="230"/>
    </location>
</feature>
<evidence type="ECO:0000256" key="2">
    <source>
        <dbReference type="ARBA" id="ARBA00022630"/>
    </source>
</evidence>
<dbReference type="OrthoDB" id="2015447at2759"/>
<name>A0A8H6HE68_9AGAR</name>
<sequence length="230" mass="25046">SRRLSVVLGCVIGLTTALKYRVSILAEVLPTDPKTVKCASHWAGAHHVSFAKPGGVRYALDGETFAEMWKLSESEAEGCFMRIEHAEYSHAGGSISHATHLVPPSFSERNPYRFRSHGGRCLQHHYARSTVRASGCARYLGGVEDEKVYPIRGQTVLTMASSILEHAFPPRLRSAGADAAAAPCVEDVLPFVVEEGCELRPARKGGVRLEAGSIEVPRTDRTIPVVYNYG</sequence>
<keyword evidence="4" id="KW-0560">Oxidoreductase</keyword>
<dbReference type="Proteomes" id="UP000521943">
    <property type="component" value="Unassembled WGS sequence"/>
</dbReference>